<evidence type="ECO:0000256" key="4">
    <source>
        <dbReference type="PROSITE-ProRule" id="PRU00284"/>
    </source>
</evidence>
<dbReference type="Pfam" id="PF00015">
    <property type="entry name" value="MCPsignal"/>
    <property type="match status" value="1"/>
</dbReference>
<keyword evidence="5" id="KW-0175">Coiled coil</keyword>
<dbReference type="InterPro" id="IPR003660">
    <property type="entry name" value="HAMP_dom"/>
</dbReference>
<evidence type="ECO:0000256" key="2">
    <source>
        <dbReference type="ARBA" id="ARBA00023224"/>
    </source>
</evidence>
<dbReference type="PANTHER" id="PTHR32089:SF120">
    <property type="entry name" value="METHYL-ACCEPTING CHEMOTAXIS PROTEIN TLPQ"/>
    <property type="match status" value="1"/>
</dbReference>
<dbReference type="SMART" id="SM00283">
    <property type="entry name" value="MA"/>
    <property type="match status" value="1"/>
</dbReference>
<dbReference type="PANTHER" id="PTHR32089">
    <property type="entry name" value="METHYL-ACCEPTING CHEMOTAXIS PROTEIN MCPB"/>
    <property type="match status" value="1"/>
</dbReference>
<dbReference type="Gene3D" id="6.10.340.10">
    <property type="match status" value="1"/>
</dbReference>
<evidence type="ECO:0000313" key="9">
    <source>
        <dbReference type="EMBL" id="GLQ33621.1"/>
    </source>
</evidence>
<evidence type="ECO:0000259" key="7">
    <source>
        <dbReference type="PROSITE" id="PS50111"/>
    </source>
</evidence>
<name>A0AA37SFY2_9GAMM</name>
<dbReference type="GO" id="GO:0016020">
    <property type="term" value="C:membrane"/>
    <property type="evidence" value="ECO:0007669"/>
    <property type="project" value="UniProtKB-SubCell"/>
</dbReference>
<dbReference type="Pfam" id="PF00672">
    <property type="entry name" value="HAMP"/>
    <property type="match status" value="1"/>
</dbReference>
<feature type="coiled-coil region" evidence="5">
    <location>
        <begin position="464"/>
        <end position="495"/>
    </location>
</feature>
<protein>
    <recommendedName>
        <fullName evidence="11">Methyl-accepting chemotaxis protein</fullName>
    </recommendedName>
</protein>
<evidence type="ECO:0008006" key="11">
    <source>
        <dbReference type="Google" id="ProtNLM"/>
    </source>
</evidence>
<evidence type="ECO:0000256" key="1">
    <source>
        <dbReference type="ARBA" id="ARBA00004370"/>
    </source>
</evidence>
<reference evidence="9" key="1">
    <citation type="journal article" date="2014" name="Int. J. Syst. Evol. Microbiol.">
        <title>Complete genome sequence of Corynebacterium casei LMG S-19264T (=DSM 44701T), isolated from a smear-ripened cheese.</title>
        <authorList>
            <consortium name="US DOE Joint Genome Institute (JGI-PGF)"/>
            <person name="Walter F."/>
            <person name="Albersmeier A."/>
            <person name="Kalinowski J."/>
            <person name="Ruckert C."/>
        </authorList>
    </citation>
    <scope>NUCLEOTIDE SEQUENCE</scope>
    <source>
        <strain evidence="9">NBRC 110071</strain>
    </source>
</reference>
<keyword evidence="2 4" id="KW-0807">Transducer</keyword>
<comment type="caution">
    <text evidence="9">The sequence shown here is derived from an EMBL/GenBank/DDBJ whole genome shotgun (WGS) entry which is preliminary data.</text>
</comment>
<dbReference type="AlphaFoldDB" id="A0AA37SFY2"/>
<keyword evidence="10" id="KW-1185">Reference proteome</keyword>
<accession>A0AA37SFY2</accession>
<evidence type="ECO:0000256" key="5">
    <source>
        <dbReference type="SAM" id="Coils"/>
    </source>
</evidence>
<dbReference type="EMBL" id="BSNM01000027">
    <property type="protein sequence ID" value="GLQ33621.1"/>
    <property type="molecule type" value="Genomic_DNA"/>
</dbReference>
<evidence type="ECO:0000259" key="8">
    <source>
        <dbReference type="PROSITE" id="PS50885"/>
    </source>
</evidence>
<feature type="domain" description="Methyl-accepting transducer" evidence="7">
    <location>
        <begin position="302"/>
        <end position="538"/>
    </location>
</feature>
<keyword evidence="6" id="KW-0472">Membrane</keyword>
<dbReference type="Gene3D" id="1.10.287.950">
    <property type="entry name" value="Methyl-accepting chemotaxis protein"/>
    <property type="match status" value="1"/>
</dbReference>
<dbReference type="PROSITE" id="PS50111">
    <property type="entry name" value="CHEMOTAXIS_TRANSDUC_2"/>
    <property type="match status" value="1"/>
</dbReference>
<keyword evidence="6" id="KW-0812">Transmembrane</keyword>
<organism evidence="9 10">
    <name type="scientific">Litoribrevibacter albus</name>
    <dbReference type="NCBI Taxonomy" id="1473156"/>
    <lineage>
        <taxon>Bacteria</taxon>
        <taxon>Pseudomonadati</taxon>
        <taxon>Pseudomonadota</taxon>
        <taxon>Gammaproteobacteria</taxon>
        <taxon>Oceanospirillales</taxon>
        <taxon>Oceanospirillaceae</taxon>
        <taxon>Litoribrevibacter</taxon>
    </lineage>
</organism>
<proteinExistence type="inferred from homology"/>
<sequence length="575" mass="62900">MRVSIFLKSQFMNVAFLIILLLTFGWLITQMDLVVSRIEHTNEFLDNQSLAVAEQKNLLTQQKEKMDLQAVTLSAYSHYSRYLMWRLESTITTDSRSIEEANISEEKLRADLEKIISLDEELGEAADVVTIYLEDFNTTIQEAIDLNKQGAEPRLIQSKVGDSQSHSSAMNAMFETILEQAALSVKEASEGVFSAGNKVEEAVSQVKTASQKNITDGTEMQTQMVYIFFIASAISIVIGVLVAKSVTRPIRLLTHQVKQIEQESDLTRRININSRDEISDIATALNSMLSTFQSIIQQLTKESDLLASASQQSKNLSEQNLQVVEELRKQSEMVAAASNEMAITIKGINDHTEEAVNQSNDATQHCQQTERIINTTASNISQLSSQVENTVSSISEVAKNSQAIGSVLDVIRGIAEQTNLLALNAAIEAARAGEQGRGFAVVADEVRALAQKTGDSTNEIQAMIEALQKGVSDAVAQMERSKAEVTNSYEESQKANDTIEATVQSVSAIAETNHQIAHSTEEQATAAESIDESITSISQLSDHVASAAESAANSSEELGDIVVNMNQIINKFKVE</sequence>
<dbReference type="GO" id="GO:0007165">
    <property type="term" value="P:signal transduction"/>
    <property type="evidence" value="ECO:0007669"/>
    <property type="project" value="UniProtKB-KW"/>
</dbReference>
<dbReference type="GO" id="GO:0006935">
    <property type="term" value="P:chemotaxis"/>
    <property type="evidence" value="ECO:0007669"/>
    <property type="project" value="UniProtKB-ARBA"/>
</dbReference>
<feature type="transmembrane region" description="Helical" evidence="6">
    <location>
        <begin position="224"/>
        <end position="243"/>
    </location>
</feature>
<comment type="subcellular location">
    <subcellularLocation>
        <location evidence="1">Membrane</location>
    </subcellularLocation>
</comment>
<dbReference type="SMART" id="SM00304">
    <property type="entry name" value="HAMP"/>
    <property type="match status" value="1"/>
</dbReference>
<dbReference type="SUPFAM" id="SSF58104">
    <property type="entry name" value="Methyl-accepting chemotaxis protein (MCP) signaling domain"/>
    <property type="match status" value="1"/>
</dbReference>
<comment type="similarity">
    <text evidence="3">Belongs to the methyl-accepting chemotaxis (MCP) protein family.</text>
</comment>
<dbReference type="FunFam" id="1.10.287.950:FF:000001">
    <property type="entry name" value="Methyl-accepting chemotaxis sensory transducer"/>
    <property type="match status" value="1"/>
</dbReference>
<evidence type="ECO:0000256" key="6">
    <source>
        <dbReference type="SAM" id="Phobius"/>
    </source>
</evidence>
<dbReference type="InterPro" id="IPR004089">
    <property type="entry name" value="MCPsignal_dom"/>
</dbReference>
<gene>
    <name evidence="9" type="ORF">GCM10007876_41010</name>
</gene>
<dbReference type="CDD" id="cd11386">
    <property type="entry name" value="MCP_signal"/>
    <property type="match status" value="1"/>
</dbReference>
<keyword evidence="6" id="KW-1133">Transmembrane helix</keyword>
<evidence type="ECO:0000313" key="10">
    <source>
        <dbReference type="Proteomes" id="UP001161389"/>
    </source>
</evidence>
<dbReference type="CDD" id="cd06225">
    <property type="entry name" value="HAMP"/>
    <property type="match status" value="1"/>
</dbReference>
<evidence type="ECO:0000256" key="3">
    <source>
        <dbReference type="ARBA" id="ARBA00029447"/>
    </source>
</evidence>
<reference evidence="9" key="2">
    <citation type="submission" date="2023-01" db="EMBL/GenBank/DDBJ databases">
        <title>Draft genome sequence of Litoribrevibacter albus strain NBRC 110071.</title>
        <authorList>
            <person name="Sun Q."/>
            <person name="Mori K."/>
        </authorList>
    </citation>
    <scope>NUCLEOTIDE SEQUENCE</scope>
    <source>
        <strain evidence="9">NBRC 110071</strain>
    </source>
</reference>
<dbReference type="PROSITE" id="PS50885">
    <property type="entry name" value="HAMP"/>
    <property type="match status" value="1"/>
</dbReference>
<dbReference type="RefSeq" id="WP_284384124.1">
    <property type="nucleotide sequence ID" value="NZ_BSNM01000027.1"/>
</dbReference>
<dbReference type="Proteomes" id="UP001161389">
    <property type="component" value="Unassembled WGS sequence"/>
</dbReference>
<feature type="domain" description="HAMP" evidence="8">
    <location>
        <begin position="244"/>
        <end position="297"/>
    </location>
</feature>